<accession>A0A0N0NMB3</accession>
<dbReference type="GO" id="GO:0016616">
    <property type="term" value="F:oxidoreductase activity, acting on the CH-OH group of donors, NAD or NADP as acceptor"/>
    <property type="evidence" value="ECO:0007669"/>
    <property type="project" value="TreeGrafter"/>
</dbReference>
<comment type="similarity">
    <text evidence="1">Belongs to the short-chain dehydrogenases/reductases (SDR) family.</text>
</comment>
<dbReference type="CDD" id="cd05233">
    <property type="entry name" value="SDR_c"/>
    <property type="match status" value="1"/>
</dbReference>
<dbReference type="STRING" id="1664694.A0A0N0NMB3"/>
<protein>
    <submittedName>
        <fullName evidence="2">Uncharacterized protein</fullName>
    </submittedName>
</protein>
<dbReference type="GeneID" id="28739967"/>
<dbReference type="PRINTS" id="PR00081">
    <property type="entry name" value="GDHRDH"/>
</dbReference>
<evidence type="ECO:0000313" key="2">
    <source>
        <dbReference type="EMBL" id="KPI40251.1"/>
    </source>
</evidence>
<dbReference type="InterPro" id="IPR002347">
    <property type="entry name" value="SDR_fam"/>
</dbReference>
<dbReference type="AlphaFoldDB" id="A0A0N0NMB3"/>
<dbReference type="GO" id="GO:0006633">
    <property type="term" value="P:fatty acid biosynthetic process"/>
    <property type="evidence" value="ECO:0007669"/>
    <property type="project" value="TreeGrafter"/>
</dbReference>
<dbReference type="Proteomes" id="UP000038010">
    <property type="component" value="Unassembled WGS sequence"/>
</dbReference>
<reference evidence="2 3" key="1">
    <citation type="submission" date="2015-06" db="EMBL/GenBank/DDBJ databases">
        <title>Draft genome of the ant-associated black yeast Phialophora attae CBS 131958.</title>
        <authorList>
            <person name="Moreno L.F."/>
            <person name="Stielow B.J."/>
            <person name="de Hoog S."/>
            <person name="Vicente V.A."/>
            <person name="Weiss V.A."/>
            <person name="de Vries M."/>
            <person name="Cruz L.M."/>
            <person name="Souza E.M."/>
        </authorList>
    </citation>
    <scope>NUCLEOTIDE SEQUENCE [LARGE SCALE GENOMIC DNA]</scope>
    <source>
        <strain evidence="2 3">CBS 131958</strain>
    </source>
</reference>
<dbReference type="Gene3D" id="3.40.50.720">
    <property type="entry name" value="NAD(P)-binding Rossmann-like Domain"/>
    <property type="match status" value="1"/>
</dbReference>
<proteinExistence type="inferred from homology"/>
<dbReference type="RefSeq" id="XP_018000214.1">
    <property type="nucleotide sequence ID" value="XM_018148087.1"/>
</dbReference>
<dbReference type="SUPFAM" id="SSF51735">
    <property type="entry name" value="NAD(P)-binding Rossmann-fold domains"/>
    <property type="match status" value="1"/>
</dbReference>
<dbReference type="OrthoDB" id="1933717at2759"/>
<evidence type="ECO:0000256" key="1">
    <source>
        <dbReference type="ARBA" id="ARBA00006484"/>
    </source>
</evidence>
<keyword evidence="3" id="KW-1185">Reference proteome</keyword>
<evidence type="ECO:0000313" key="3">
    <source>
        <dbReference type="Proteomes" id="UP000038010"/>
    </source>
</evidence>
<dbReference type="EMBL" id="LFJN01000012">
    <property type="protein sequence ID" value="KPI40251.1"/>
    <property type="molecule type" value="Genomic_DNA"/>
</dbReference>
<comment type="caution">
    <text evidence="2">The sequence shown here is derived from an EMBL/GenBank/DDBJ whole genome shotgun (WGS) entry which is preliminary data.</text>
</comment>
<name>A0A0N0NMB3_9EURO</name>
<dbReference type="InterPro" id="IPR036291">
    <property type="entry name" value="NAD(P)-bd_dom_sf"/>
</dbReference>
<gene>
    <name evidence="2" type="ORF">AB675_7699</name>
</gene>
<dbReference type="PANTHER" id="PTHR42760">
    <property type="entry name" value="SHORT-CHAIN DEHYDROGENASES/REDUCTASES FAMILY MEMBER"/>
    <property type="match status" value="1"/>
</dbReference>
<sequence>MSFIKTKHHKPYPAILPSRPELSQRDQTVLITGGGSGIGYAISKAFAQAGAATIVIVGRRLDVLRDATVKLKQDVPEFAGRVLGLKCNVSDLQSTADLWDALQSENIVVDVLVLNAADSRSSGPLHQIDLQQIWAEFNANVRGPIDIAQRFLKQNDAMPNGHKKTIVNISTLCIYDFATPGTKPNYNLMKNAGTLAMQQIARDVPGEKTQIVSFHPGGVFTEASKAAGFTVDMWDWDDEMLPGSFAVWAASAEASFLHGRYVEANWDVEEMSRGDVRTKVEQDQYFLQIGVNGLVGTRTA</sequence>
<dbReference type="VEuPathDB" id="FungiDB:AB675_7699"/>
<dbReference type="Pfam" id="PF00106">
    <property type="entry name" value="adh_short"/>
    <property type="match status" value="1"/>
</dbReference>
<dbReference type="PANTHER" id="PTHR42760:SF122">
    <property type="entry name" value="NAD(P)-BINDING PROTEIN"/>
    <property type="match status" value="1"/>
</dbReference>
<dbReference type="GO" id="GO:0048038">
    <property type="term" value="F:quinone binding"/>
    <property type="evidence" value="ECO:0007669"/>
    <property type="project" value="TreeGrafter"/>
</dbReference>
<organism evidence="2 3">
    <name type="scientific">Cyphellophora attinorum</name>
    <dbReference type="NCBI Taxonomy" id="1664694"/>
    <lineage>
        <taxon>Eukaryota</taxon>
        <taxon>Fungi</taxon>
        <taxon>Dikarya</taxon>
        <taxon>Ascomycota</taxon>
        <taxon>Pezizomycotina</taxon>
        <taxon>Eurotiomycetes</taxon>
        <taxon>Chaetothyriomycetidae</taxon>
        <taxon>Chaetothyriales</taxon>
        <taxon>Cyphellophoraceae</taxon>
        <taxon>Cyphellophora</taxon>
    </lineage>
</organism>